<comment type="catalytic activity">
    <reaction evidence="4">
        <text>[protein]-peptidylproline (omega=180) = [protein]-peptidylproline (omega=0)</text>
        <dbReference type="Rhea" id="RHEA:16237"/>
        <dbReference type="Rhea" id="RHEA-COMP:10747"/>
        <dbReference type="Rhea" id="RHEA-COMP:10748"/>
        <dbReference type="ChEBI" id="CHEBI:83833"/>
        <dbReference type="ChEBI" id="CHEBI:83834"/>
        <dbReference type="EC" id="5.2.1.8"/>
    </reaction>
</comment>
<sequence length="209" mass="22490">MASDSAAAATAKGAGRLLAVIHTTAGDLKCELFPDKAPHTVANFVGLATGKKDWTNPRTRKIEHNRPFYDGVIFHRVIPGFMIQGGDPLGTGTGGPGYKFDDELHPDLLFDRPGRLAMANAGPNTNGSQFFITEGPQPDLNPCLDEGGCQRGYRLVPKGTGYTIFGQCDGDSVELVKRIARMPRDPNAGDRPRDPVKITHVEILGANRP</sequence>
<dbReference type="Proteomes" id="UP000320048">
    <property type="component" value="Unassembled WGS sequence"/>
</dbReference>
<evidence type="ECO:0000256" key="4">
    <source>
        <dbReference type="RuleBase" id="RU363019"/>
    </source>
</evidence>
<dbReference type="CDD" id="cd00317">
    <property type="entry name" value="cyclophilin"/>
    <property type="match status" value="1"/>
</dbReference>
<keyword evidence="2 4" id="KW-0697">Rotamase</keyword>
<dbReference type="GO" id="GO:0003755">
    <property type="term" value="F:peptidyl-prolyl cis-trans isomerase activity"/>
    <property type="evidence" value="ECO:0007669"/>
    <property type="project" value="UniProtKB-UniRule"/>
</dbReference>
<dbReference type="PANTHER" id="PTHR45625">
    <property type="entry name" value="PEPTIDYL-PROLYL CIS-TRANS ISOMERASE-RELATED"/>
    <property type="match status" value="1"/>
</dbReference>
<evidence type="ECO:0000256" key="3">
    <source>
        <dbReference type="ARBA" id="ARBA00023235"/>
    </source>
</evidence>
<dbReference type="InterPro" id="IPR020892">
    <property type="entry name" value="Cyclophilin-type_PPIase_CS"/>
</dbReference>
<name>A0A537JGY8_9BACT</name>
<evidence type="ECO:0000313" key="8">
    <source>
        <dbReference type="Proteomes" id="UP000320048"/>
    </source>
</evidence>
<dbReference type="InterPro" id="IPR029000">
    <property type="entry name" value="Cyclophilin-like_dom_sf"/>
</dbReference>
<dbReference type="PROSITE" id="PS00170">
    <property type="entry name" value="CSA_PPIASE_1"/>
    <property type="match status" value="1"/>
</dbReference>
<comment type="function">
    <text evidence="1 4">PPIases accelerate the folding of proteins. It catalyzes the cis-trans isomerization of proline imidic peptide bonds in oligopeptides.</text>
</comment>
<comment type="caution">
    <text evidence="6">The sequence shown here is derived from an EMBL/GenBank/DDBJ whole genome shotgun (WGS) entry which is preliminary data.</text>
</comment>
<evidence type="ECO:0000256" key="1">
    <source>
        <dbReference type="ARBA" id="ARBA00002388"/>
    </source>
</evidence>
<dbReference type="PROSITE" id="PS50072">
    <property type="entry name" value="CSA_PPIASE_2"/>
    <property type="match status" value="1"/>
</dbReference>
<dbReference type="PRINTS" id="PR00153">
    <property type="entry name" value="CSAPPISMRASE"/>
</dbReference>
<dbReference type="PANTHER" id="PTHR45625:SF4">
    <property type="entry name" value="PEPTIDYLPROLYL ISOMERASE DOMAIN AND WD REPEAT-CONTAINING PROTEIN 1"/>
    <property type="match status" value="1"/>
</dbReference>
<dbReference type="Pfam" id="PF00160">
    <property type="entry name" value="Pro_isomerase"/>
    <property type="match status" value="1"/>
</dbReference>
<proteinExistence type="inferred from homology"/>
<evidence type="ECO:0000313" key="9">
    <source>
        <dbReference type="Proteomes" id="UP000320393"/>
    </source>
</evidence>
<comment type="similarity">
    <text evidence="4">Belongs to the cyclophilin-type PPIase family.</text>
</comment>
<dbReference type="InterPro" id="IPR002130">
    <property type="entry name" value="Cyclophilin-type_PPIase_dom"/>
</dbReference>
<dbReference type="SUPFAM" id="SSF50891">
    <property type="entry name" value="Cyclophilin-like"/>
    <property type="match status" value="1"/>
</dbReference>
<gene>
    <name evidence="7" type="ORF">E6H02_09835</name>
    <name evidence="6" type="ORF">E6H04_04065</name>
</gene>
<dbReference type="InterPro" id="IPR044666">
    <property type="entry name" value="Cyclophilin_A-like"/>
</dbReference>
<protein>
    <recommendedName>
        <fullName evidence="4">Peptidyl-prolyl cis-trans isomerase</fullName>
        <shortName evidence="4">PPIase</shortName>
        <ecNumber evidence="4">5.2.1.8</ecNumber>
    </recommendedName>
</protein>
<dbReference type="EMBL" id="VBAM01000392">
    <property type="protein sequence ID" value="TMJ08506.1"/>
    <property type="molecule type" value="Genomic_DNA"/>
</dbReference>
<accession>A0A537JGY8</accession>
<dbReference type="EC" id="5.2.1.8" evidence="4"/>
<dbReference type="EMBL" id="VBAO01000107">
    <property type="protein sequence ID" value="TMI82818.1"/>
    <property type="molecule type" value="Genomic_DNA"/>
</dbReference>
<dbReference type="AlphaFoldDB" id="A0A537JGY8"/>
<dbReference type="GO" id="GO:0006457">
    <property type="term" value="P:protein folding"/>
    <property type="evidence" value="ECO:0007669"/>
    <property type="project" value="InterPro"/>
</dbReference>
<evidence type="ECO:0000313" key="7">
    <source>
        <dbReference type="EMBL" id="TMJ08506.1"/>
    </source>
</evidence>
<evidence type="ECO:0000256" key="2">
    <source>
        <dbReference type="ARBA" id="ARBA00023110"/>
    </source>
</evidence>
<dbReference type="Proteomes" id="UP000320393">
    <property type="component" value="Unassembled WGS sequence"/>
</dbReference>
<dbReference type="Gene3D" id="2.40.100.10">
    <property type="entry name" value="Cyclophilin-like"/>
    <property type="match status" value="1"/>
</dbReference>
<evidence type="ECO:0000259" key="5">
    <source>
        <dbReference type="PROSITE" id="PS50072"/>
    </source>
</evidence>
<organism evidence="6 8">
    <name type="scientific">Candidatus Segetimicrobium genomatis</name>
    <dbReference type="NCBI Taxonomy" id="2569760"/>
    <lineage>
        <taxon>Bacteria</taxon>
        <taxon>Bacillati</taxon>
        <taxon>Candidatus Sysuimicrobiota</taxon>
        <taxon>Candidatus Sysuimicrobiia</taxon>
        <taxon>Candidatus Sysuimicrobiales</taxon>
        <taxon>Candidatus Segetimicrobiaceae</taxon>
        <taxon>Candidatus Segetimicrobium</taxon>
    </lineage>
</organism>
<evidence type="ECO:0000313" key="6">
    <source>
        <dbReference type="EMBL" id="TMI82818.1"/>
    </source>
</evidence>
<feature type="domain" description="PPIase cyclophilin-type" evidence="5">
    <location>
        <begin position="22"/>
        <end position="203"/>
    </location>
</feature>
<reference evidence="8 9" key="1">
    <citation type="journal article" date="2019" name="Nat. Microbiol.">
        <title>Mediterranean grassland soil C-N compound turnover is dependent on rainfall and depth, and is mediated by genomically divergent microorganisms.</title>
        <authorList>
            <person name="Diamond S."/>
            <person name="Andeer P.F."/>
            <person name="Li Z."/>
            <person name="Crits-Christoph A."/>
            <person name="Burstein D."/>
            <person name="Anantharaman K."/>
            <person name="Lane K.R."/>
            <person name="Thomas B.C."/>
            <person name="Pan C."/>
            <person name="Northen T.R."/>
            <person name="Banfield J.F."/>
        </authorList>
    </citation>
    <scope>NUCLEOTIDE SEQUENCE [LARGE SCALE GENOMIC DNA]</scope>
    <source>
        <strain evidence="7">NP_5</strain>
        <strain evidence="6">NP_7</strain>
    </source>
</reference>
<keyword evidence="3 4" id="KW-0413">Isomerase</keyword>